<dbReference type="EMBL" id="MFZO01000019">
    <property type="protein sequence ID" value="OGK25111.1"/>
    <property type="molecule type" value="Genomic_DNA"/>
</dbReference>
<evidence type="ECO:0000313" key="1">
    <source>
        <dbReference type="EMBL" id="OGK25111.1"/>
    </source>
</evidence>
<dbReference type="Proteomes" id="UP000177913">
    <property type="component" value="Unassembled WGS sequence"/>
</dbReference>
<gene>
    <name evidence="1" type="ORF">A3C25_03600</name>
</gene>
<evidence type="ECO:0008006" key="3">
    <source>
        <dbReference type="Google" id="ProtNLM"/>
    </source>
</evidence>
<reference evidence="1 2" key="1">
    <citation type="journal article" date="2016" name="Nat. Commun.">
        <title>Thousands of microbial genomes shed light on interconnected biogeochemical processes in an aquifer system.</title>
        <authorList>
            <person name="Anantharaman K."/>
            <person name="Brown C.T."/>
            <person name="Hug L.A."/>
            <person name="Sharon I."/>
            <person name="Castelle C.J."/>
            <person name="Probst A.J."/>
            <person name="Thomas B.C."/>
            <person name="Singh A."/>
            <person name="Wilkins M.J."/>
            <person name="Karaoz U."/>
            <person name="Brodie E.L."/>
            <person name="Williams K.H."/>
            <person name="Hubbard S.S."/>
            <person name="Banfield J.F."/>
        </authorList>
    </citation>
    <scope>NUCLEOTIDE SEQUENCE [LARGE SCALE GENOMIC DNA]</scope>
</reference>
<accession>A0A1F7H1N1</accession>
<name>A0A1F7H1N1_9BACT</name>
<dbReference type="SUPFAM" id="SSF50630">
    <property type="entry name" value="Acid proteases"/>
    <property type="match status" value="1"/>
</dbReference>
<organism evidence="1 2">
    <name type="scientific">Candidatus Roizmanbacteria bacterium RIFCSPHIGHO2_02_FULL_38_11</name>
    <dbReference type="NCBI Taxonomy" id="1802039"/>
    <lineage>
        <taxon>Bacteria</taxon>
        <taxon>Candidatus Roizmaniibacteriota</taxon>
    </lineage>
</organism>
<dbReference type="InterPro" id="IPR021109">
    <property type="entry name" value="Peptidase_aspartic_dom_sf"/>
</dbReference>
<dbReference type="AlphaFoldDB" id="A0A1F7H1N1"/>
<dbReference type="Gene3D" id="2.40.70.10">
    <property type="entry name" value="Acid Proteases"/>
    <property type="match status" value="1"/>
</dbReference>
<evidence type="ECO:0000313" key="2">
    <source>
        <dbReference type="Proteomes" id="UP000177913"/>
    </source>
</evidence>
<sequence>MEIEFDFRREKSSLFDEILRPVARVTLSHKNIVIPQVFYVDSGADITLIPRSIGELLLLESPNTQEIVDIKGIGEKGIPMVLRKVKLLIGSFITDIRLGWSLIEDVPLLLGREDFFNHFDVIFAKNKKTVFKI</sequence>
<proteinExistence type="predicted"/>
<protein>
    <recommendedName>
        <fullName evidence="3">Peptidase A2 domain-containing protein</fullName>
    </recommendedName>
</protein>
<comment type="caution">
    <text evidence="1">The sequence shown here is derived from an EMBL/GenBank/DDBJ whole genome shotgun (WGS) entry which is preliminary data.</text>
</comment>